<comment type="caution">
    <text evidence="1">The sequence shown here is derived from an EMBL/GenBank/DDBJ whole genome shotgun (WGS) entry which is preliminary data.</text>
</comment>
<dbReference type="EMBL" id="JWJD01000001">
    <property type="protein sequence ID" value="KIH77324.1"/>
    <property type="molecule type" value="Genomic_DNA"/>
</dbReference>
<protein>
    <submittedName>
        <fullName evidence="1">Uncharacterized protein</fullName>
    </submittedName>
</protein>
<organism evidence="1 2">
    <name type="scientific">Geoalkalibacter ferrihydriticus DSM 17813</name>
    <dbReference type="NCBI Taxonomy" id="1121915"/>
    <lineage>
        <taxon>Bacteria</taxon>
        <taxon>Pseudomonadati</taxon>
        <taxon>Thermodesulfobacteriota</taxon>
        <taxon>Desulfuromonadia</taxon>
        <taxon>Desulfuromonadales</taxon>
        <taxon>Geoalkalibacteraceae</taxon>
        <taxon>Geoalkalibacter</taxon>
    </lineage>
</organism>
<gene>
    <name evidence="1" type="ORF">GFER_00775</name>
</gene>
<evidence type="ECO:0000313" key="2">
    <source>
        <dbReference type="Proteomes" id="UP000035068"/>
    </source>
</evidence>
<name>A0A0C2DV68_9BACT</name>
<dbReference type="AlphaFoldDB" id="A0A0C2DV68"/>
<accession>A0A0C2DV68</accession>
<dbReference type="Proteomes" id="UP000035068">
    <property type="component" value="Unassembled WGS sequence"/>
</dbReference>
<reference evidence="1 2" key="1">
    <citation type="submission" date="2014-12" db="EMBL/GenBank/DDBJ databases">
        <title>Genomes of Geoalkalibacter ferrihydriticus and Geoalkalibacter subterraneus, two haloalkaliphilic metal-reducing members of the Geobacteraceae.</title>
        <authorList>
            <person name="Badalamenti J.P."/>
            <person name="Torres C.I."/>
            <person name="Krajmalnik-Brown R."/>
            <person name="Bond D.R."/>
        </authorList>
    </citation>
    <scope>NUCLEOTIDE SEQUENCE [LARGE SCALE GENOMIC DNA]</scope>
    <source>
        <strain evidence="1 2">DSM 17813</strain>
    </source>
</reference>
<sequence>MRLDFTLDQILGRNPREVSRLFKSLGLDPDRPYRAQITLNNVIIEQDTFSEEKTGGRHALE</sequence>
<evidence type="ECO:0000313" key="1">
    <source>
        <dbReference type="EMBL" id="KIH77324.1"/>
    </source>
</evidence>
<keyword evidence="2" id="KW-1185">Reference proteome</keyword>
<dbReference type="RefSeq" id="WP_040095197.1">
    <property type="nucleotide sequence ID" value="NZ_JWJD01000001.1"/>
</dbReference>
<proteinExistence type="predicted"/>